<evidence type="ECO:0000313" key="3">
    <source>
        <dbReference type="Proteomes" id="UP000830375"/>
    </source>
</evidence>
<keyword evidence="3" id="KW-1185">Reference proteome</keyword>
<sequence>MPHFLNPERCGARHVWFDQAERVQVGASGEKDKHLCCISYGIDKGMRLAVVWGELLYVRAVELFAEVTVLGRGLDVFPRPRLVGTGTSLPARLQYKRMLVEHNILFFVFKGLFCLKRLHPGKSYLLSSIMSTHAVSYEAYSYEDVSLSFVPLFEEGGAAICGSGPAAAEARRKLKSWGSQVDLADELRKGLSRSFVTDESKLMDDDAISLTSSDPAASALLGFIQEEQEMLEEGKEVETEPSQSSCHVYAQLLEVMERATASLDLPWKRAKKVAFARSPHPSAQESLPYLPNLHVEVEKVWKNLFSSHICSLLPSKPLQDTSRLNGRAYAAAGQAVASLHTMTVFKAYQADLLKDLDKGKGLSPDEDCAAPQILPSIYGGHGGYGEASLGEPDGYREKREGLSSRFPPVLPSELFGTSIKTVVENFKEVKVRSAAFKSFIPRRPRSEPEQQRGPSPSWSEDRRQAQKASVATHAPPPPPGGAGRRSQRSRPDQSKT</sequence>
<reference evidence="2 3" key="1">
    <citation type="submission" date="2022-01" db="EMBL/GenBank/DDBJ databases">
        <title>A high-quality chromosome-level genome assembly of rohu carp, Labeo rohita.</title>
        <authorList>
            <person name="Arick M.A. II"/>
            <person name="Hsu C.-Y."/>
            <person name="Magbanua Z."/>
            <person name="Pechanova O."/>
            <person name="Grover C."/>
            <person name="Miller E."/>
            <person name="Thrash A."/>
            <person name="Ezzel L."/>
            <person name="Alam S."/>
            <person name="Benzie J."/>
            <person name="Hamilton M."/>
            <person name="Karsi A."/>
            <person name="Lawrence M.L."/>
            <person name="Peterson D.G."/>
        </authorList>
    </citation>
    <scope>NUCLEOTIDE SEQUENCE [LARGE SCALE GENOMIC DNA]</scope>
    <source>
        <strain evidence="3">BAU-BD-2019</strain>
        <tissue evidence="2">Blood</tissue>
    </source>
</reference>
<dbReference type="EMBL" id="JACTAM010000025">
    <property type="protein sequence ID" value="KAI2648200.1"/>
    <property type="molecule type" value="Genomic_DNA"/>
</dbReference>
<protein>
    <submittedName>
        <fullName evidence="2">Galectin-9</fullName>
    </submittedName>
</protein>
<proteinExistence type="predicted"/>
<evidence type="ECO:0000256" key="1">
    <source>
        <dbReference type="SAM" id="MobiDB-lite"/>
    </source>
</evidence>
<evidence type="ECO:0000313" key="2">
    <source>
        <dbReference type="EMBL" id="KAI2648200.1"/>
    </source>
</evidence>
<dbReference type="Proteomes" id="UP000830375">
    <property type="component" value="Unassembled WGS sequence"/>
</dbReference>
<accession>A0ABQ8LBV9</accession>
<feature type="region of interest" description="Disordered" evidence="1">
    <location>
        <begin position="441"/>
        <end position="496"/>
    </location>
</feature>
<name>A0ABQ8LBV9_LABRO</name>
<comment type="caution">
    <text evidence="2">The sequence shown here is derived from an EMBL/GenBank/DDBJ whole genome shotgun (WGS) entry which is preliminary data.</text>
</comment>
<organism evidence="2 3">
    <name type="scientific">Labeo rohita</name>
    <name type="common">Indian major carp</name>
    <name type="synonym">Cyprinus rohita</name>
    <dbReference type="NCBI Taxonomy" id="84645"/>
    <lineage>
        <taxon>Eukaryota</taxon>
        <taxon>Metazoa</taxon>
        <taxon>Chordata</taxon>
        <taxon>Craniata</taxon>
        <taxon>Vertebrata</taxon>
        <taxon>Euteleostomi</taxon>
        <taxon>Actinopterygii</taxon>
        <taxon>Neopterygii</taxon>
        <taxon>Teleostei</taxon>
        <taxon>Ostariophysi</taxon>
        <taxon>Cypriniformes</taxon>
        <taxon>Cyprinidae</taxon>
        <taxon>Labeoninae</taxon>
        <taxon>Labeonini</taxon>
        <taxon>Labeo</taxon>
    </lineage>
</organism>
<gene>
    <name evidence="2" type="ORF">H4Q32_018232</name>
</gene>